<dbReference type="InterPro" id="IPR036186">
    <property type="entry name" value="Serpin_sf"/>
</dbReference>
<dbReference type="SMART" id="SM00093">
    <property type="entry name" value="SERPIN"/>
    <property type="match status" value="1"/>
</dbReference>
<dbReference type="InterPro" id="IPR000215">
    <property type="entry name" value="Serpin_fam"/>
</dbReference>
<evidence type="ECO:0000256" key="1">
    <source>
        <dbReference type="ARBA" id="ARBA00009500"/>
    </source>
</evidence>
<evidence type="ECO:0000259" key="3">
    <source>
        <dbReference type="SMART" id="SM00093"/>
    </source>
</evidence>
<dbReference type="InterPro" id="IPR023795">
    <property type="entry name" value="Serpin_CS"/>
</dbReference>
<comment type="caution">
    <text evidence="5">The sequence shown here is derived from an EMBL/GenBank/DDBJ whole genome shotgun (WGS) entry which is preliminary data.</text>
</comment>
<gene>
    <name evidence="4" type="ORF">F8388_024856</name>
    <name evidence="5" type="ORF">G4B88_018741</name>
</gene>
<dbReference type="PANTHER" id="PTHR11461:SF315">
    <property type="entry name" value="SERPIN-Z3-LIKE"/>
    <property type="match status" value="1"/>
</dbReference>
<comment type="similarity">
    <text evidence="1 2">Belongs to the serpin family.</text>
</comment>
<keyword evidence="7" id="KW-1185">Reference proteome</keyword>
<dbReference type="GO" id="GO:0005615">
    <property type="term" value="C:extracellular space"/>
    <property type="evidence" value="ECO:0007669"/>
    <property type="project" value="InterPro"/>
</dbReference>
<dbReference type="SUPFAM" id="SSF56574">
    <property type="entry name" value="Serpins"/>
    <property type="match status" value="1"/>
</dbReference>
<protein>
    <recommendedName>
        <fullName evidence="3">Serpin domain-containing protein</fullName>
    </recommendedName>
</protein>
<dbReference type="Proteomes" id="UP000583929">
    <property type="component" value="Unassembled WGS sequence"/>
</dbReference>
<dbReference type="PROSITE" id="PS00284">
    <property type="entry name" value="SERPIN"/>
    <property type="match status" value="1"/>
</dbReference>
<evidence type="ECO:0000313" key="6">
    <source>
        <dbReference type="Proteomes" id="UP000525078"/>
    </source>
</evidence>
<dbReference type="EMBL" id="JAATIP010000026">
    <property type="protein sequence ID" value="KAF4391024.1"/>
    <property type="molecule type" value="Genomic_DNA"/>
</dbReference>
<evidence type="ECO:0000313" key="4">
    <source>
        <dbReference type="EMBL" id="KAF4391024.1"/>
    </source>
</evidence>
<dbReference type="InterPro" id="IPR042178">
    <property type="entry name" value="Serpin_sf_1"/>
</dbReference>
<dbReference type="Proteomes" id="UP000525078">
    <property type="component" value="Unassembled WGS sequence"/>
</dbReference>
<reference evidence="6 7" key="1">
    <citation type="journal article" date="2020" name="bioRxiv">
        <title>Sequence and annotation of 42 cannabis genomes reveals extensive copy number variation in cannabinoid synthesis and pathogen resistance genes.</title>
        <authorList>
            <person name="Mckernan K.J."/>
            <person name="Helbert Y."/>
            <person name="Kane L.T."/>
            <person name="Ebling H."/>
            <person name="Zhang L."/>
            <person name="Liu B."/>
            <person name="Eaton Z."/>
            <person name="Mclaughlin S."/>
            <person name="Kingan S."/>
            <person name="Baybayan P."/>
            <person name="Concepcion G."/>
            <person name="Jordan M."/>
            <person name="Riva A."/>
            <person name="Barbazuk W."/>
            <person name="Harkins T."/>
        </authorList>
    </citation>
    <scope>NUCLEOTIDE SEQUENCE [LARGE SCALE GENOMIC DNA]</scope>
    <source>
        <strain evidence="6 7">cv. Jamaican Lion 4</strain>
        <strain evidence="5">Father</strain>
        <strain evidence="4">Mother</strain>
        <tissue evidence="5">Leaf</tissue>
    </source>
</reference>
<dbReference type="PANTHER" id="PTHR11461">
    <property type="entry name" value="SERINE PROTEASE INHIBITOR, SERPIN"/>
    <property type="match status" value="1"/>
</dbReference>
<organism evidence="5 7">
    <name type="scientific">Cannabis sativa</name>
    <name type="common">Hemp</name>
    <name type="synonym">Marijuana</name>
    <dbReference type="NCBI Taxonomy" id="3483"/>
    <lineage>
        <taxon>Eukaryota</taxon>
        <taxon>Viridiplantae</taxon>
        <taxon>Streptophyta</taxon>
        <taxon>Embryophyta</taxon>
        <taxon>Tracheophyta</taxon>
        <taxon>Spermatophyta</taxon>
        <taxon>Magnoliopsida</taxon>
        <taxon>eudicotyledons</taxon>
        <taxon>Gunneridae</taxon>
        <taxon>Pentapetalae</taxon>
        <taxon>rosids</taxon>
        <taxon>fabids</taxon>
        <taxon>Rosales</taxon>
        <taxon>Cannabaceae</taxon>
        <taxon>Cannabis</taxon>
    </lineage>
</organism>
<dbReference type="Gene3D" id="3.30.497.10">
    <property type="entry name" value="Antithrombin, subunit I, domain 2"/>
    <property type="match status" value="1"/>
</dbReference>
<accession>A0A7J6HZX4</accession>
<proteinExistence type="inferred from homology"/>
<dbReference type="Pfam" id="PF00079">
    <property type="entry name" value="Serpin"/>
    <property type="match status" value="1"/>
</dbReference>
<dbReference type="GO" id="GO:0004867">
    <property type="term" value="F:serine-type endopeptidase inhibitor activity"/>
    <property type="evidence" value="ECO:0007669"/>
    <property type="project" value="InterPro"/>
</dbReference>
<name>A0A7J6HZX4_CANSA</name>
<evidence type="ECO:0000313" key="7">
    <source>
        <dbReference type="Proteomes" id="UP000583929"/>
    </source>
</evidence>
<dbReference type="InterPro" id="IPR023796">
    <property type="entry name" value="Serpin_dom"/>
</dbReference>
<dbReference type="Gene3D" id="2.30.39.10">
    <property type="entry name" value="Alpha-1-antitrypsin, domain 1"/>
    <property type="match status" value="1"/>
</dbReference>
<dbReference type="EMBL" id="JAATIQ010000018">
    <property type="protein sequence ID" value="KAF4400399.1"/>
    <property type="molecule type" value="Genomic_DNA"/>
</dbReference>
<evidence type="ECO:0000313" key="5">
    <source>
        <dbReference type="EMBL" id="KAF4400399.1"/>
    </source>
</evidence>
<sequence>MELDMEILKKFLGCKDGLMKKNLIFSPLSINILMSMVANTLKEGPELEKWLSLLGSKTIADLNANYTSDIQQLTDYCNTDEGHPKFSLVNSYWIDKKFKLDPSCELLLSTVYKSKVSNHLDFKNKGREAIYEINSWAEENTKGLIKNLLKYNPETTKLTIAILANALYFKGVWLDQFDPSRTLIEKFYTLNGDVIQVPYMTHNFSLSGCYAPFDEFNVLQLPYDNPSYGKGLTFAMYIFLPKENDGLLNLMSLFGSNPKDFLTQKFKFNPIYYIGKLRIPKFNFNYKFEVSKTMKELGLSMNAQAKLLPFTDETVKKVYHSACIEVNENGTEASAVTYEDDNYGCCMYSPPKKYVDFVADHPFFFMIREENSRRPIFFGVVVNPLLAK</sequence>
<dbReference type="AlphaFoldDB" id="A0A7J6HZX4"/>
<evidence type="ECO:0000256" key="2">
    <source>
        <dbReference type="RuleBase" id="RU000411"/>
    </source>
</evidence>
<feature type="domain" description="Serpin" evidence="3">
    <location>
        <begin position="5"/>
        <end position="384"/>
    </location>
</feature>
<dbReference type="InterPro" id="IPR042185">
    <property type="entry name" value="Serpin_sf_2"/>
</dbReference>